<sequence>MIICPRRFPAFAIFPFTRAGRSISSNAGDSQVLLRPYQEACLDACTSALKSGLSRVGVSLPTGSGKTTVFVSLLSRIPARNAEATRSLVLVNGIELAKQAAAQARRICPEWTVEIEQGGKHQASGHADVTIATYQTLIRPERLAKFDATKLKAIVVDEAHHSASPSYRRILSHFAPEIKSCDDPTSPIPAQSIPIIGFSATFSRHDGVALGSVYERIVYHRSFLEMMEEQWLCNVRFTCVRANIDLSNVTVSSRSGEFVARSLAQVINTETMNNLVLQTWLDKASDRKSTLVFCVNLAHVGHLTKTFREAGIDARYLYSGTRATERTTLIADFKAGKFPVLVNCDILTEGADIPNIDCVILARPTRSRNIFAQMIGRGMRLSPETGKDDCLVIDFVDSTSRVAGVVCVPTLFGLDPSEVIDGETIDELKERVPDVDDPNDVLRFDTRQNIADPTSVTYIDYEDPFTLADQASGAPHIAVLSNFAWVGCGGDIYVLECLGKGYIRIEKAKQEEGEDDCWKAHYCSSLLDKATASAMRISPYTRSREVLTAQTLDDAVRGCDTYALKKVVRGPLVMSLRRNAAWRSQPATASQKEFIRKRWSSRKIISVQEVVDVTKMEERERKIDRMTKGEAANIITRLKHGAQVSQGLRLDI</sequence>
<dbReference type="OrthoDB" id="270584at2759"/>
<dbReference type="InterPro" id="IPR014001">
    <property type="entry name" value="Helicase_ATP-bd"/>
</dbReference>
<dbReference type="SMART" id="SM00487">
    <property type="entry name" value="DEXDc"/>
    <property type="match status" value="1"/>
</dbReference>
<proteinExistence type="predicted"/>
<accession>A0A165W322</accession>
<dbReference type="Pfam" id="PF00271">
    <property type="entry name" value="Helicase_C"/>
    <property type="match status" value="1"/>
</dbReference>
<keyword evidence="1" id="KW-0547">Nucleotide-binding</keyword>
<keyword evidence="5" id="KW-1185">Reference proteome</keyword>
<dbReference type="GO" id="GO:0070125">
    <property type="term" value="P:mitochondrial translational elongation"/>
    <property type="evidence" value="ECO:0007669"/>
    <property type="project" value="TreeGrafter"/>
</dbReference>
<keyword evidence="1" id="KW-0067">ATP-binding</keyword>
<dbReference type="FunCoup" id="A0A165W322">
    <property type="interactions" value="11"/>
</dbReference>
<dbReference type="PROSITE" id="PS51194">
    <property type="entry name" value="HELICASE_CTER"/>
    <property type="match status" value="1"/>
</dbReference>
<dbReference type="GO" id="GO:0032042">
    <property type="term" value="P:mitochondrial DNA metabolic process"/>
    <property type="evidence" value="ECO:0007669"/>
    <property type="project" value="TreeGrafter"/>
</dbReference>
<feature type="domain" description="Helicase C-terminal" evidence="3">
    <location>
        <begin position="276"/>
        <end position="436"/>
    </location>
</feature>
<feature type="domain" description="Helicase ATP-binding" evidence="2">
    <location>
        <begin position="47"/>
        <end position="220"/>
    </location>
</feature>
<keyword evidence="1" id="KW-0347">Helicase</keyword>
<evidence type="ECO:0000256" key="1">
    <source>
        <dbReference type="ARBA" id="ARBA00022806"/>
    </source>
</evidence>
<dbReference type="Proteomes" id="UP000076761">
    <property type="component" value="Unassembled WGS sequence"/>
</dbReference>
<dbReference type="SUPFAM" id="SSF52540">
    <property type="entry name" value="P-loop containing nucleoside triphosphate hydrolases"/>
    <property type="match status" value="1"/>
</dbReference>
<dbReference type="PROSITE" id="PS51192">
    <property type="entry name" value="HELICASE_ATP_BIND_1"/>
    <property type="match status" value="1"/>
</dbReference>
<dbReference type="Gene3D" id="3.40.50.300">
    <property type="entry name" value="P-loop containing nucleotide triphosphate hydrolases"/>
    <property type="match status" value="2"/>
</dbReference>
<dbReference type="InterPro" id="IPR027417">
    <property type="entry name" value="P-loop_NTPase"/>
</dbReference>
<dbReference type="InterPro" id="IPR001650">
    <property type="entry name" value="Helicase_C-like"/>
</dbReference>
<dbReference type="InterPro" id="IPR050742">
    <property type="entry name" value="Helicase_Restrict-Modif_Enz"/>
</dbReference>
<dbReference type="CDD" id="cd18799">
    <property type="entry name" value="SF2_C_EcoAI-like"/>
    <property type="match status" value="1"/>
</dbReference>
<dbReference type="GO" id="GO:0005524">
    <property type="term" value="F:ATP binding"/>
    <property type="evidence" value="ECO:0007669"/>
    <property type="project" value="InterPro"/>
</dbReference>
<dbReference type="STRING" id="1314782.A0A165W322"/>
<name>A0A165W322_9AGAM</name>
<reference evidence="4 5" key="1">
    <citation type="journal article" date="2016" name="Mol. Biol. Evol.">
        <title>Comparative Genomics of Early-Diverging Mushroom-Forming Fungi Provides Insights into the Origins of Lignocellulose Decay Capabilities.</title>
        <authorList>
            <person name="Nagy L.G."/>
            <person name="Riley R."/>
            <person name="Tritt A."/>
            <person name="Adam C."/>
            <person name="Daum C."/>
            <person name="Floudas D."/>
            <person name="Sun H."/>
            <person name="Yadav J.S."/>
            <person name="Pangilinan J."/>
            <person name="Larsson K.H."/>
            <person name="Matsuura K."/>
            <person name="Barry K."/>
            <person name="Labutti K."/>
            <person name="Kuo R."/>
            <person name="Ohm R.A."/>
            <person name="Bhattacharya S.S."/>
            <person name="Shirouzu T."/>
            <person name="Yoshinaga Y."/>
            <person name="Martin F.M."/>
            <person name="Grigoriev I.V."/>
            <person name="Hibbett D.S."/>
        </authorList>
    </citation>
    <scope>NUCLEOTIDE SEQUENCE [LARGE SCALE GENOMIC DNA]</scope>
    <source>
        <strain evidence="4 5">HHB14362 ss-1</strain>
    </source>
</reference>
<dbReference type="PANTHER" id="PTHR47396">
    <property type="entry name" value="TYPE I RESTRICTION ENZYME ECOKI R PROTEIN"/>
    <property type="match status" value="1"/>
</dbReference>
<dbReference type="GO" id="GO:0036121">
    <property type="term" value="F:double-stranded DNA helicase activity"/>
    <property type="evidence" value="ECO:0007669"/>
    <property type="project" value="TreeGrafter"/>
</dbReference>
<dbReference type="PANTHER" id="PTHR47396:SF1">
    <property type="entry name" value="ATP-DEPENDENT HELICASE IRC3-RELATED"/>
    <property type="match status" value="1"/>
</dbReference>
<organism evidence="4 5">
    <name type="scientific">Neolentinus lepideus HHB14362 ss-1</name>
    <dbReference type="NCBI Taxonomy" id="1314782"/>
    <lineage>
        <taxon>Eukaryota</taxon>
        <taxon>Fungi</taxon>
        <taxon>Dikarya</taxon>
        <taxon>Basidiomycota</taxon>
        <taxon>Agaricomycotina</taxon>
        <taxon>Agaricomycetes</taxon>
        <taxon>Gloeophyllales</taxon>
        <taxon>Gloeophyllaceae</taxon>
        <taxon>Neolentinus</taxon>
    </lineage>
</organism>
<evidence type="ECO:0000259" key="2">
    <source>
        <dbReference type="PROSITE" id="PS51192"/>
    </source>
</evidence>
<dbReference type="GO" id="GO:0000403">
    <property type="term" value="F:Y-form DNA binding"/>
    <property type="evidence" value="ECO:0007669"/>
    <property type="project" value="TreeGrafter"/>
</dbReference>
<keyword evidence="4" id="KW-0378">Hydrolase</keyword>
<protein>
    <submittedName>
        <fullName evidence="4">p-loop containing nucleoside triphosphate hydrolase protein</fullName>
    </submittedName>
</protein>
<dbReference type="SMART" id="SM00490">
    <property type="entry name" value="HELICc"/>
    <property type="match status" value="1"/>
</dbReference>
<dbReference type="GO" id="GO:0016787">
    <property type="term" value="F:hydrolase activity"/>
    <property type="evidence" value="ECO:0007669"/>
    <property type="project" value="UniProtKB-KW"/>
</dbReference>
<evidence type="ECO:0000313" key="5">
    <source>
        <dbReference type="Proteomes" id="UP000076761"/>
    </source>
</evidence>
<gene>
    <name evidence="4" type="ORF">NEOLEDRAFT_1104542</name>
</gene>
<evidence type="ECO:0000313" key="4">
    <source>
        <dbReference type="EMBL" id="KZT30598.1"/>
    </source>
</evidence>
<dbReference type="InterPro" id="IPR006935">
    <property type="entry name" value="Helicase/UvrB_N"/>
</dbReference>
<dbReference type="AlphaFoldDB" id="A0A165W322"/>
<dbReference type="InParanoid" id="A0A165W322"/>
<dbReference type="Pfam" id="PF04851">
    <property type="entry name" value="ResIII"/>
    <property type="match status" value="1"/>
</dbReference>
<dbReference type="EMBL" id="KV425551">
    <property type="protein sequence ID" value="KZT30598.1"/>
    <property type="molecule type" value="Genomic_DNA"/>
</dbReference>
<evidence type="ECO:0000259" key="3">
    <source>
        <dbReference type="PROSITE" id="PS51194"/>
    </source>
</evidence>
<dbReference type="GO" id="GO:0005759">
    <property type="term" value="C:mitochondrial matrix"/>
    <property type="evidence" value="ECO:0007669"/>
    <property type="project" value="TreeGrafter"/>
</dbReference>
<dbReference type="GO" id="GO:0061749">
    <property type="term" value="F:forked DNA-dependent helicase activity"/>
    <property type="evidence" value="ECO:0007669"/>
    <property type="project" value="TreeGrafter"/>
</dbReference>